<dbReference type="InterPro" id="IPR018680">
    <property type="entry name" value="DUF2164"/>
</dbReference>
<dbReference type="HOGENOM" id="CLU_157964_0_0_9"/>
<proteinExistence type="predicted"/>
<dbReference type="KEGG" id="ckr:CKR_2401"/>
<dbReference type="EMBL" id="AP009049">
    <property type="protein sequence ID" value="BAH07452.1"/>
    <property type="molecule type" value="Genomic_DNA"/>
</dbReference>
<name>B9E4M7_CLOK1</name>
<evidence type="ECO:0008006" key="3">
    <source>
        <dbReference type="Google" id="ProtNLM"/>
    </source>
</evidence>
<dbReference type="Proteomes" id="UP000007969">
    <property type="component" value="Chromosome"/>
</dbReference>
<dbReference type="AlphaFoldDB" id="B9E4M7"/>
<gene>
    <name evidence="1" type="ordered locus">CKR_2401</name>
</gene>
<protein>
    <recommendedName>
        <fullName evidence="3">DUF2164 domain-containing protein</fullName>
    </recommendedName>
</protein>
<organism evidence="1 2">
    <name type="scientific">Clostridium kluyveri (strain NBRC 12016)</name>
    <dbReference type="NCBI Taxonomy" id="583346"/>
    <lineage>
        <taxon>Bacteria</taxon>
        <taxon>Bacillati</taxon>
        <taxon>Bacillota</taxon>
        <taxon>Clostridia</taxon>
        <taxon>Eubacteriales</taxon>
        <taxon>Clostridiaceae</taxon>
        <taxon>Clostridium</taxon>
    </lineage>
</organism>
<dbReference type="Pfam" id="PF09932">
    <property type="entry name" value="DUF2164"/>
    <property type="match status" value="1"/>
</dbReference>
<evidence type="ECO:0000313" key="1">
    <source>
        <dbReference type="EMBL" id="BAH07452.1"/>
    </source>
</evidence>
<accession>B9E4M7</accession>
<sequence length="82" mass="9858">MEVYMRNNNTIQLSKEKKEEMISSIKNYFLEERGEELGDLASSLILRFIIEELALEFYNQGVYDSYKYMNDRIEDLLSIQKY</sequence>
<evidence type="ECO:0000313" key="2">
    <source>
        <dbReference type="Proteomes" id="UP000007969"/>
    </source>
</evidence>
<reference evidence="2" key="1">
    <citation type="submission" date="2005-09" db="EMBL/GenBank/DDBJ databases">
        <title>Complete genome sequence of Clostridium kluyveri and comparative genomics of Clostridia species.</title>
        <authorList>
            <person name="Inui M."/>
            <person name="Nonaka H."/>
            <person name="Shinoda Y."/>
            <person name="Ikenaga Y."/>
            <person name="Abe M."/>
            <person name="Naito K."/>
            <person name="Vertes A.A."/>
            <person name="Yukawa H."/>
        </authorList>
    </citation>
    <scope>NUCLEOTIDE SEQUENCE [LARGE SCALE GENOMIC DNA]</scope>
    <source>
        <strain evidence="2">NBRC 12016</strain>
    </source>
</reference>